<dbReference type="VEuPathDB" id="FungiDB:UREG_00901"/>
<dbReference type="EMBL" id="CH476615">
    <property type="protein sequence ID" value="EEP76053.1"/>
    <property type="molecule type" value="Genomic_DNA"/>
</dbReference>
<dbReference type="GeneID" id="8437699"/>
<accession>C4JF00</accession>
<evidence type="ECO:0000313" key="2">
    <source>
        <dbReference type="Proteomes" id="UP000002058"/>
    </source>
</evidence>
<protein>
    <submittedName>
        <fullName evidence="1">Uncharacterized protein</fullName>
    </submittedName>
</protein>
<dbReference type="HOGENOM" id="CLU_1564045_0_0_1"/>
<keyword evidence="2" id="KW-1185">Reference proteome</keyword>
<reference evidence="2" key="1">
    <citation type="journal article" date="2009" name="Genome Res.">
        <title>Comparative genomic analyses of the human fungal pathogens Coccidioides and their relatives.</title>
        <authorList>
            <person name="Sharpton T.J."/>
            <person name="Stajich J.E."/>
            <person name="Rounsley S.D."/>
            <person name="Gardner M.J."/>
            <person name="Wortman J.R."/>
            <person name="Jordar V.S."/>
            <person name="Maiti R."/>
            <person name="Kodira C.D."/>
            <person name="Neafsey D.E."/>
            <person name="Zeng Q."/>
            <person name="Hung C.-Y."/>
            <person name="McMahan C."/>
            <person name="Muszewska A."/>
            <person name="Grynberg M."/>
            <person name="Mandel M.A."/>
            <person name="Kellner E.M."/>
            <person name="Barker B.M."/>
            <person name="Galgiani J.N."/>
            <person name="Orbach M.J."/>
            <person name="Kirkland T.N."/>
            <person name="Cole G.T."/>
            <person name="Henn M.R."/>
            <person name="Birren B.W."/>
            <person name="Taylor J.W."/>
        </authorList>
    </citation>
    <scope>NUCLEOTIDE SEQUENCE [LARGE SCALE GENOMIC DNA]</scope>
    <source>
        <strain evidence="2">UAMH 1704</strain>
    </source>
</reference>
<dbReference type="OrthoDB" id="4208747at2759"/>
<dbReference type="RefSeq" id="XP_002541386.1">
    <property type="nucleotide sequence ID" value="XM_002541340.1"/>
</dbReference>
<dbReference type="KEGG" id="ure:UREG_00901"/>
<dbReference type="Proteomes" id="UP000002058">
    <property type="component" value="Unassembled WGS sequence"/>
</dbReference>
<dbReference type="OMA" id="FYLTAER"/>
<sequence length="171" mass="19500">MRVTFPFALGLWATFHNFGCFAFTGNYTWSTFINGDIAVISTEGSTSGLIEFQPDGTQLWEFEPWGNEEFHFIRDVKTKKYIRFPMITDGATPILTDRGATAIQVYHPSTETTTIMVIQDPLSEYPSDVFYLTAERYDGTSTSPRVLRLREHTREEHGSAFQLCKQPANPR</sequence>
<name>C4JF00_UNCRE</name>
<dbReference type="InParanoid" id="C4JF00"/>
<gene>
    <name evidence="1" type="ORF">UREG_00901</name>
</gene>
<evidence type="ECO:0000313" key="1">
    <source>
        <dbReference type="EMBL" id="EEP76053.1"/>
    </source>
</evidence>
<proteinExistence type="predicted"/>
<dbReference type="AlphaFoldDB" id="C4JF00"/>
<organism evidence="1 2">
    <name type="scientific">Uncinocarpus reesii (strain UAMH 1704)</name>
    <dbReference type="NCBI Taxonomy" id="336963"/>
    <lineage>
        <taxon>Eukaryota</taxon>
        <taxon>Fungi</taxon>
        <taxon>Dikarya</taxon>
        <taxon>Ascomycota</taxon>
        <taxon>Pezizomycotina</taxon>
        <taxon>Eurotiomycetes</taxon>
        <taxon>Eurotiomycetidae</taxon>
        <taxon>Onygenales</taxon>
        <taxon>Onygenaceae</taxon>
        <taxon>Uncinocarpus</taxon>
    </lineage>
</organism>